<dbReference type="Proteomes" id="UP000287853">
    <property type="component" value="Unassembled WGS sequence"/>
</dbReference>
<dbReference type="InterPro" id="IPR011761">
    <property type="entry name" value="ATP-grasp"/>
</dbReference>
<dbReference type="GO" id="GO:0005524">
    <property type="term" value="F:ATP binding"/>
    <property type="evidence" value="ECO:0007669"/>
    <property type="project" value="UniProtKB-UniRule"/>
</dbReference>
<dbReference type="PROSITE" id="PS50975">
    <property type="entry name" value="ATP_GRASP"/>
    <property type="match status" value="1"/>
</dbReference>
<comment type="caution">
    <text evidence="3">The sequence shown here is derived from an EMBL/GenBank/DDBJ whole genome shotgun (WGS) entry which is preliminary data.</text>
</comment>
<keyword evidence="1" id="KW-0547">Nucleotide-binding</keyword>
<sequence length="408" mass="46970">MVILDSDFRSQSGVIQTFGRKDIPIIALSSKGDCPAFHSKYVTTKIISPSLDDGEEKFIDFLLRLPHRGVLIYSNDPCAVTISKYQQQLKDAGYLVNISDAVSLEETFDKWECYKLSVSLGIPMAKTVLVENINDIYTAWDEFEKPVILKGTTLAGGMYHKFSHKEEISACWEKINKTVNHQAYSSRRSKIILQEWHQYPMTDNWSCETVYDQKSRAAGFFTIQRIRCSLNNDGTYSSRLFAGHHVACPELVEKTKKILSKMKWKGWAHVEYFYVPDRNTFMLTEVNPRLPGYSYYPSTAGFDLAYYYYADLVGIPYSPPTTFPKSIYLETFHYPGDLNMGILHILKGNIAPFPFLSSYLQLFVPGKKKILDPIRLDDPLFSFYTQVDIIKRFILQCFDYIKKRLSCT</sequence>
<keyword evidence="3" id="KW-0436">Ligase</keyword>
<dbReference type="GO" id="GO:0046872">
    <property type="term" value="F:metal ion binding"/>
    <property type="evidence" value="ECO:0007669"/>
    <property type="project" value="InterPro"/>
</dbReference>
<accession>A0A3S3QUN6</accession>
<keyword evidence="4" id="KW-1185">Reference proteome</keyword>
<proteinExistence type="predicted"/>
<evidence type="ECO:0000256" key="1">
    <source>
        <dbReference type="PROSITE-ProRule" id="PRU00409"/>
    </source>
</evidence>
<dbReference type="EMBL" id="MTKO01000003">
    <property type="protein sequence ID" value="RWX48224.1"/>
    <property type="molecule type" value="Genomic_DNA"/>
</dbReference>
<dbReference type="InterPro" id="IPR013815">
    <property type="entry name" value="ATP_grasp_subdomain_1"/>
</dbReference>
<dbReference type="GO" id="GO:0016874">
    <property type="term" value="F:ligase activity"/>
    <property type="evidence" value="ECO:0007669"/>
    <property type="project" value="UniProtKB-KW"/>
</dbReference>
<dbReference type="Gene3D" id="3.30.470.20">
    <property type="entry name" value="ATP-grasp fold, B domain"/>
    <property type="match status" value="1"/>
</dbReference>
<evidence type="ECO:0000313" key="3">
    <source>
        <dbReference type="EMBL" id="RWX48224.1"/>
    </source>
</evidence>
<gene>
    <name evidence="3" type="ORF">H206_05191</name>
</gene>
<dbReference type="SUPFAM" id="SSF56059">
    <property type="entry name" value="Glutathione synthetase ATP-binding domain-like"/>
    <property type="match status" value="1"/>
</dbReference>
<protein>
    <submittedName>
        <fullName evidence="3">Putative ATP-dependent carboligase, ATP-grasp superfamily</fullName>
    </submittedName>
</protein>
<dbReference type="AlphaFoldDB" id="A0A3S3QUN6"/>
<evidence type="ECO:0000259" key="2">
    <source>
        <dbReference type="PROSITE" id="PS50975"/>
    </source>
</evidence>
<feature type="domain" description="ATP-grasp" evidence="2">
    <location>
        <begin position="114"/>
        <end position="313"/>
    </location>
</feature>
<reference evidence="3 4" key="1">
    <citation type="submission" date="2017-01" db="EMBL/GenBank/DDBJ databases">
        <title>The cable genome- insights into the physiology and evolution of filamentous bacteria capable of sulfide oxidation via long distance electron transfer.</title>
        <authorList>
            <person name="Schreiber L."/>
            <person name="Bjerg J.T."/>
            <person name="Boggild A."/>
            <person name="Van De Vossenberg J."/>
            <person name="Meysman F."/>
            <person name="Nielsen L.P."/>
            <person name="Schramm A."/>
            <person name="Kjeldsen K.U."/>
        </authorList>
    </citation>
    <scope>NUCLEOTIDE SEQUENCE [LARGE SCALE GENOMIC DNA]</scope>
    <source>
        <strain evidence="3">MCF</strain>
    </source>
</reference>
<dbReference type="Gene3D" id="3.30.1490.20">
    <property type="entry name" value="ATP-grasp fold, A domain"/>
    <property type="match status" value="1"/>
</dbReference>
<name>A0A3S3QUN6_9BACT</name>
<evidence type="ECO:0000313" key="4">
    <source>
        <dbReference type="Proteomes" id="UP000287853"/>
    </source>
</evidence>
<keyword evidence="1" id="KW-0067">ATP-binding</keyword>
<organism evidence="3 4">
    <name type="scientific">Candidatus Electrothrix aarhusensis</name>
    <dbReference type="NCBI Taxonomy" id="1859131"/>
    <lineage>
        <taxon>Bacteria</taxon>
        <taxon>Pseudomonadati</taxon>
        <taxon>Thermodesulfobacteriota</taxon>
        <taxon>Desulfobulbia</taxon>
        <taxon>Desulfobulbales</taxon>
        <taxon>Desulfobulbaceae</taxon>
        <taxon>Candidatus Electrothrix</taxon>
    </lineage>
</organism>